<comment type="caution">
    <text evidence="1">The sequence shown here is derived from an EMBL/GenBank/DDBJ whole genome shotgun (WGS) entry which is preliminary data.</text>
</comment>
<reference evidence="1" key="1">
    <citation type="submission" date="2019-11" db="EMBL/GenBank/DDBJ databases">
        <title>Nori genome reveals adaptations in red seaweeds to the harsh intertidal environment.</title>
        <authorList>
            <person name="Wang D."/>
            <person name="Mao Y."/>
        </authorList>
    </citation>
    <scope>NUCLEOTIDE SEQUENCE</scope>
    <source>
        <tissue evidence="1">Gametophyte</tissue>
    </source>
</reference>
<evidence type="ECO:0000313" key="1">
    <source>
        <dbReference type="EMBL" id="KAK1860852.1"/>
    </source>
</evidence>
<dbReference type="Proteomes" id="UP000798662">
    <property type="component" value="Chromosome 1"/>
</dbReference>
<keyword evidence="2" id="KW-1185">Reference proteome</keyword>
<name>A0ACC3BSH0_PYRYE</name>
<gene>
    <name evidence="1" type="ORF">I4F81_003439</name>
</gene>
<sequence>MGRRLAALRSYAAPGGPRRSLPRAVVPRRRRPTPAAVAGVAVMVVAYVRVGGLTPRPLRGGWRRPPVDHSRRGWRLGCPRRARAQQHRPPPLSRHCRRGRRRWRLED</sequence>
<organism evidence="1 2">
    <name type="scientific">Pyropia yezoensis</name>
    <name type="common">Susabi-nori</name>
    <name type="synonym">Porphyra yezoensis</name>
    <dbReference type="NCBI Taxonomy" id="2788"/>
    <lineage>
        <taxon>Eukaryota</taxon>
        <taxon>Rhodophyta</taxon>
        <taxon>Bangiophyceae</taxon>
        <taxon>Bangiales</taxon>
        <taxon>Bangiaceae</taxon>
        <taxon>Pyropia</taxon>
    </lineage>
</organism>
<evidence type="ECO:0000313" key="2">
    <source>
        <dbReference type="Proteomes" id="UP000798662"/>
    </source>
</evidence>
<protein>
    <submittedName>
        <fullName evidence="1">Uncharacterized protein</fullName>
    </submittedName>
</protein>
<accession>A0ACC3BSH0</accession>
<dbReference type="EMBL" id="CM020618">
    <property type="protein sequence ID" value="KAK1860852.1"/>
    <property type="molecule type" value="Genomic_DNA"/>
</dbReference>
<proteinExistence type="predicted"/>